<keyword evidence="1" id="KW-0472">Membrane</keyword>
<feature type="transmembrane region" description="Helical" evidence="1">
    <location>
        <begin position="169"/>
        <end position="187"/>
    </location>
</feature>
<evidence type="ECO:0000256" key="1">
    <source>
        <dbReference type="SAM" id="Phobius"/>
    </source>
</evidence>
<protein>
    <submittedName>
        <fullName evidence="2">Uncharacterized protein</fullName>
    </submittedName>
</protein>
<sequence length="219" mass="23626">MTKPKSELADANTEMTSAHLSSRKLYSSILMALTLLAVVFGAGVVSGYLDAGGGDRADVLLGIVIAWVSVVAGLAVLAARVWPKHAKEPISRSSRRSRNLIYVLVAVGAVLGLLLGYNEPEGISLLSSGPIPAFPALVAIGLWVICAPIVTLMWWRSTDEHDRASYTDGANVAGHAYLFIVPSWWVATRAGVLPEQDPIIVLLIVATIWSAVWLYRRYF</sequence>
<organism evidence="2 3">
    <name type="scientific">Allopontixanthobacter sediminis</name>
    <dbReference type="NCBI Taxonomy" id="1689985"/>
    <lineage>
        <taxon>Bacteria</taxon>
        <taxon>Pseudomonadati</taxon>
        <taxon>Pseudomonadota</taxon>
        <taxon>Alphaproteobacteria</taxon>
        <taxon>Sphingomonadales</taxon>
        <taxon>Erythrobacteraceae</taxon>
        <taxon>Allopontixanthobacter</taxon>
    </lineage>
</organism>
<keyword evidence="3" id="KW-1185">Reference proteome</keyword>
<dbReference type="OrthoDB" id="7428929at2"/>
<dbReference type="RefSeq" id="WP_160755254.1">
    <property type="nucleotide sequence ID" value="NZ_WTYL01000001.1"/>
</dbReference>
<feature type="transmembrane region" description="Helical" evidence="1">
    <location>
        <begin position="60"/>
        <end position="79"/>
    </location>
</feature>
<evidence type="ECO:0000313" key="3">
    <source>
        <dbReference type="Proteomes" id="UP000431922"/>
    </source>
</evidence>
<feature type="transmembrane region" description="Helical" evidence="1">
    <location>
        <begin position="137"/>
        <end position="157"/>
    </location>
</feature>
<accession>A0A845AXD8</accession>
<feature type="transmembrane region" description="Helical" evidence="1">
    <location>
        <begin position="100"/>
        <end position="117"/>
    </location>
</feature>
<dbReference type="Proteomes" id="UP000431922">
    <property type="component" value="Unassembled WGS sequence"/>
</dbReference>
<comment type="caution">
    <text evidence="2">The sequence shown here is derived from an EMBL/GenBank/DDBJ whole genome shotgun (WGS) entry which is preliminary data.</text>
</comment>
<dbReference type="AlphaFoldDB" id="A0A845AXD8"/>
<reference evidence="2 3" key="1">
    <citation type="submission" date="2019-12" db="EMBL/GenBank/DDBJ databases">
        <title>Genomic-based taxomic classification of the family Erythrobacteraceae.</title>
        <authorList>
            <person name="Xu L."/>
        </authorList>
    </citation>
    <scope>NUCLEOTIDE SEQUENCE [LARGE SCALE GENOMIC DNA]</scope>
    <source>
        <strain evidence="2 3">KCTC 42453</strain>
    </source>
</reference>
<feature type="transmembrane region" description="Helical" evidence="1">
    <location>
        <begin position="199"/>
        <end position="215"/>
    </location>
</feature>
<evidence type="ECO:0000313" key="2">
    <source>
        <dbReference type="EMBL" id="MXP43671.1"/>
    </source>
</evidence>
<gene>
    <name evidence="2" type="ORF">GRI65_04265</name>
</gene>
<dbReference type="EMBL" id="WTYL01000001">
    <property type="protein sequence ID" value="MXP43671.1"/>
    <property type="molecule type" value="Genomic_DNA"/>
</dbReference>
<keyword evidence="1" id="KW-1133">Transmembrane helix</keyword>
<keyword evidence="1" id="KW-0812">Transmembrane</keyword>
<name>A0A845AXD8_9SPHN</name>
<proteinExistence type="predicted"/>
<feature type="transmembrane region" description="Helical" evidence="1">
    <location>
        <begin position="25"/>
        <end position="48"/>
    </location>
</feature>